<sequence length="292" mass="29018">MKAGSACAGTDACCDPATCALRPAGTVCRAALGECDLAEVCSGSSAICPPDVGKPWGSACTSNSVPSTCYANVCLPSLDEQCNEKTAGEKPFANRDVATGSRGEASGHLCTALMCCTSCVQETGNYEINGVAVTDPVLCSGCLRSTSKSTFTVNGVSKSIYLGAAVDGSRLMDSICIQAEATSPVTAASCSSEAYFEASIGRCLLCSSACLSCAGPTNLDCTSCAGGASKDSRGACPVAMEVRRGVATITTTPGAGPQLTSTTSGRTGTIDGAASSAVMAGILLPLILGVSS</sequence>
<evidence type="ECO:0000313" key="3">
    <source>
        <dbReference type="Proteomes" id="UP000649617"/>
    </source>
</evidence>
<evidence type="ECO:0000313" key="2">
    <source>
        <dbReference type="EMBL" id="CAE7737693.1"/>
    </source>
</evidence>
<dbReference type="SMART" id="SM00050">
    <property type="entry name" value="DISIN"/>
    <property type="match status" value="1"/>
</dbReference>
<gene>
    <name evidence="2" type="primary">ADAM33</name>
    <name evidence="2" type="ORF">SPIL2461_LOCUS21203</name>
</gene>
<dbReference type="EMBL" id="CAJNIZ010046048">
    <property type="protein sequence ID" value="CAE7737693.1"/>
    <property type="molecule type" value="Genomic_DNA"/>
</dbReference>
<dbReference type="AlphaFoldDB" id="A0A812XL79"/>
<dbReference type="PANTHER" id="PTHR11905">
    <property type="entry name" value="ADAM A DISINTEGRIN AND METALLOPROTEASE DOMAIN"/>
    <property type="match status" value="1"/>
</dbReference>
<name>A0A812XL79_SYMPI</name>
<dbReference type="Pfam" id="PF00200">
    <property type="entry name" value="Disintegrin"/>
    <property type="match status" value="1"/>
</dbReference>
<reference evidence="2" key="1">
    <citation type="submission" date="2021-02" db="EMBL/GenBank/DDBJ databases">
        <authorList>
            <person name="Dougan E. K."/>
            <person name="Rhodes N."/>
            <person name="Thang M."/>
            <person name="Chan C."/>
        </authorList>
    </citation>
    <scope>NUCLEOTIDE SEQUENCE</scope>
</reference>
<dbReference type="SUPFAM" id="SSF57552">
    <property type="entry name" value="Blood coagulation inhibitor (disintegrin)"/>
    <property type="match status" value="1"/>
</dbReference>
<dbReference type="Gene3D" id="4.10.70.10">
    <property type="entry name" value="Disintegrin domain"/>
    <property type="match status" value="1"/>
</dbReference>
<dbReference type="PANTHER" id="PTHR11905:SF159">
    <property type="entry name" value="ADAM METALLOPROTEASE"/>
    <property type="match status" value="1"/>
</dbReference>
<comment type="caution">
    <text evidence="2">The sequence shown here is derived from an EMBL/GenBank/DDBJ whole genome shotgun (WGS) entry which is preliminary data.</text>
</comment>
<proteinExistence type="predicted"/>
<dbReference type="InterPro" id="IPR036436">
    <property type="entry name" value="Disintegrin_dom_sf"/>
</dbReference>
<dbReference type="OrthoDB" id="447238at2759"/>
<protein>
    <submittedName>
        <fullName evidence="2">ADAM33 protein</fullName>
    </submittedName>
</protein>
<dbReference type="InterPro" id="IPR001762">
    <property type="entry name" value="Disintegrin_dom"/>
</dbReference>
<feature type="domain" description="Disintegrin" evidence="1">
    <location>
        <begin position="1"/>
        <end position="51"/>
    </location>
</feature>
<organism evidence="2 3">
    <name type="scientific">Symbiodinium pilosum</name>
    <name type="common">Dinoflagellate</name>
    <dbReference type="NCBI Taxonomy" id="2952"/>
    <lineage>
        <taxon>Eukaryota</taxon>
        <taxon>Sar</taxon>
        <taxon>Alveolata</taxon>
        <taxon>Dinophyceae</taxon>
        <taxon>Suessiales</taxon>
        <taxon>Symbiodiniaceae</taxon>
        <taxon>Symbiodinium</taxon>
    </lineage>
</organism>
<dbReference type="PROSITE" id="PS50214">
    <property type="entry name" value="DISINTEGRIN_2"/>
    <property type="match status" value="1"/>
</dbReference>
<accession>A0A812XL79</accession>
<evidence type="ECO:0000259" key="1">
    <source>
        <dbReference type="PROSITE" id="PS50214"/>
    </source>
</evidence>
<dbReference type="Proteomes" id="UP000649617">
    <property type="component" value="Unassembled WGS sequence"/>
</dbReference>
<keyword evidence="3" id="KW-1185">Reference proteome</keyword>